<accession>A0AA35V6Z8</accession>
<dbReference type="Proteomes" id="UP001158598">
    <property type="component" value="Chromosome"/>
</dbReference>
<organism evidence="2 3">
    <name type="scientific">Methylococcus capsulatus</name>
    <dbReference type="NCBI Taxonomy" id="414"/>
    <lineage>
        <taxon>Bacteria</taxon>
        <taxon>Pseudomonadati</taxon>
        <taxon>Pseudomonadota</taxon>
        <taxon>Gammaproteobacteria</taxon>
        <taxon>Methylococcales</taxon>
        <taxon>Methylococcaceae</taxon>
        <taxon>Methylococcus</taxon>
    </lineage>
</organism>
<sequence length="63" mass="6757">MDCDCVTGREPRAAEPDTGFAGYRRGEERRAEGDPVIEPDGRAVAPSGRKPRQVDAGRRSAGT</sequence>
<feature type="compositionally biased region" description="Basic and acidic residues" evidence="1">
    <location>
        <begin position="52"/>
        <end position="63"/>
    </location>
</feature>
<dbReference type="AlphaFoldDB" id="A0AA35V6Z8"/>
<gene>
    <name evidence="2" type="ORF">MCNOR_2378</name>
</gene>
<dbReference type="EMBL" id="OX458332">
    <property type="protein sequence ID" value="CAI8844673.1"/>
    <property type="molecule type" value="Genomic_DNA"/>
</dbReference>
<evidence type="ECO:0000313" key="2">
    <source>
        <dbReference type="EMBL" id="CAI8844673.1"/>
    </source>
</evidence>
<evidence type="ECO:0000256" key="1">
    <source>
        <dbReference type="SAM" id="MobiDB-lite"/>
    </source>
</evidence>
<name>A0AA35V6Z8_METCP</name>
<feature type="compositionally biased region" description="Basic and acidic residues" evidence="1">
    <location>
        <begin position="24"/>
        <end position="33"/>
    </location>
</feature>
<proteinExistence type="predicted"/>
<feature type="region of interest" description="Disordered" evidence="1">
    <location>
        <begin position="1"/>
        <end position="63"/>
    </location>
</feature>
<protein>
    <submittedName>
        <fullName evidence="2">Uncharacterized protein</fullName>
    </submittedName>
</protein>
<evidence type="ECO:0000313" key="3">
    <source>
        <dbReference type="Proteomes" id="UP001158598"/>
    </source>
</evidence>
<reference evidence="2" key="1">
    <citation type="submission" date="2023-03" db="EMBL/GenBank/DDBJ databases">
        <authorList>
            <person name="Pearce D."/>
        </authorList>
    </citation>
    <scope>NUCLEOTIDE SEQUENCE</scope>
    <source>
        <strain evidence="2">Mc</strain>
    </source>
</reference>